<sequence length="414" mass="44668">MTQTAARIPPAPRGRDLLAWIGPGIIWMVSAIATGELLFTPRVASLYGYALLWAMIAAIVLKTLLSIEIGRYAVTTGGSILHGMRQIPGPANWGVWLLVLPQFFVAVTTMVGMAGATSSAFILFFPGDFRLWGIVFLALSTVLVYAGRYRAVELASIIMALTITAALVVAASIEFPGVAPLLAGIVPALPQEIDYTEILPWLGFLMSGAAGLIWYSYWLPARGYGAAHSLGAGDGSIEEFEPVDPAVFDAGEQERLRKWIRVMAITTGIAASIVLVQLFALLILGAELLRPEGLLPEGPAVTAVLSRLLGEVWGPAGAWMLIVAALFAFWSTMIANLDGWVRMLGQGSIFIARRFVSSGRLVSMGFYRPVYLFGLMGVLPAVFLIVRPEPVTFLIVAGSSRRSRSRSWRLQPCT</sequence>
<evidence type="ECO:0000256" key="5">
    <source>
        <dbReference type="SAM" id="Phobius"/>
    </source>
</evidence>
<evidence type="ECO:0000256" key="3">
    <source>
        <dbReference type="ARBA" id="ARBA00022989"/>
    </source>
</evidence>
<dbReference type="RefSeq" id="WP_301663743.1">
    <property type="nucleotide sequence ID" value="NZ_VCYH01000004.1"/>
</dbReference>
<feature type="transmembrane region" description="Helical" evidence="5">
    <location>
        <begin position="198"/>
        <end position="219"/>
    </location>
</feature>
<feature type="transmembrane region" description="Helical" evidence="5">
    <location>
        <begin position="366"/>
        <end position="386"/>
    </location>
</feature>
<comment type="subcellular location">
    <subcellularLocation>
        <location evidence="1">Membrane</location>
        <topology evidence="1">Multi-pass membrane protein</topology>
    </subcellularLocation>
</comment>
<dbReference type="Proteomes" id="UP001168338">
    <property type="component" value="Unassembled WGS sequence"/>
</dbReference>
<feature type="transmembrane region" description="Helical" evidence="5">
    <location>
        <begin position="17"/>
        <end position="39"/>
    </location>
</feature>
<evidence type="ECO:0000313" key="6">
    <source>
        <dbReference type="EMBL" id="MDN7024625.1"/>
    </source>
</evidence>
<reference evidence="6" key="1">
    <citation type="submission" date="2019-05" db="EMBL/GenBank/DDBJ databases">
        <title>Methanoculleus sp. FWC-SCC1, a methanogenic archaeon isolated from deep marine cold seep.</title>
        <authorList>
            <person name="Chen Y.-W."/>
            <person name="Chen S.-C."/>
            <person name="Teng N.-H."/>
            <person name="Lai M.-C."/>
        </authorList>
    </citation>
    <scope>NUCLEOTIDE SEQUENCE</scope>
    <source>
        <strain evidence="6">FWC-SCC1</strain>
    </source>
</reference>
<feature type="transmembrane region" description="Helical" evidence="5">
    <location>
        <begin position="95"/>
        <end position="123"/>
    </location>
</feature>
<protein>
    <submittedName>
        <fullName evidence="6">Divalent metal cation transporter</fullName>
    </submittedName>
</protein>
<feature type="transmembrane region" description="Helical" evidence="5">
    <location>
        <begin position="51"/>
        <end position="74"/>
    </location>
</feature>
<comment type="caution">
    <text evidence="6">The sequence shown here is derived from an EMBL/GenBank/DDBJ whole genome shotgun (WGS) entry which is preliminary data.</text>
</comment>
<evidence type="ECO:0000256" key="4">
    <source>
        <dbReference type="ARBA" id="ARBA00023136"/>
    </source>
</evidence>
<organism evidence="6 7">
    <name type="scientific">Methanoculleus frigidifontis</name>
    <dbReference type="NCBI Taxonomy" id="2584085"/>
    <lineage>
        <taxon>Archaea</taxon>
        <taxon>Methanobacteriati</taxon>
        <taxon>Methanobacteriota</taxon>
        <taxon>Stenosarchaea group</taxon>
        <taxon>Methanomicrobia</taxon>
        <taxon>Methanomicrobiales</taxon>
        <taxon>Methanomicrobiaceae</taxon>
        <taxon>Methanoculleus</taxon>
    </lineage>
</organism>
<dbReference type="InterPro" id="IPR001046">
    <property type="entry name" value="NRAMP_fam"/>
</dbReference>
<keyword evidence="2 5" id="KW-0812">Transmembrane</keyword>
<dbReference type="NCBIfam" id="NF037982">
    <property type="entry name" value="Nramp_1"/>
    <property type="match status" value="1"/>
</dbReference>
<dbReference type="EMBL" id="VCYH01000004">
    <property type="protein sequence ID" value="MDN7024625.1"/>
    <property type="molecule type" value="Genomic_DNA"/>
</dbReference>
<feature type="transmembrane region" description="Helical" evidence="5">
    <location>
        <begin position="154"/>
        <end position="178"/>
    </location>
</feature>
<evidence type="ECO:0000256" key="2">
    <source>
        <dbReference type="ARBA" id="ARBA00022692"/>
    </source>
</evidence>
<evidence type="ECO:0000256" key="1">
    <source>
        <dbReference type="ARBA" id="ARBA00004141"/>
    </source>
</evidence>
<gene>
    <name evidence="6" type="ORF">FGU65_06940</name>
</gene>
<keyword evidence="3 5" id="KW-1133">Transmembrane helix</keyword>
<dbReference type="Pfam" id="PF01566">
    <property type="entry name" value="Nramp"/>
    <property type="match status" value="1"/>
</dbReference>
<feature type="transmembrane region" description="Helical" evidence="5">
    <location>
        <begin position="318"/>
        <end position="345"/>
    </location>
</feature>
<proteinExistence type="predicted"/>
<accession>A0ABT8M9M3</accession>
<evidence type="ECO:0000313" key="7">
    <source>
        <dbReference type="Proteomes" id="UP001168338"/>
    </source>
</evidence>
<feature type="transmembrane region" description="Helical" evidence="5">
    <location>
        <begin position="262"/>
        <end position="286"/>
    </location>
</feature>
<name>A0ABT8M9M3_9EURY</name>
<feature type="transmembrane region" description="Helical" evidence="5">
    <location>
        <begin position="129"/>
        <end position="147"/>
    </location>
</feature>
<keyword evidence="4 5" id="KW-0472">Membrane</keyword>
<keyword evidence="7" id="KW-1185">Reference proteome</keyword>